<dbReference type="InterPro" id="IPR042121">
    <property type="entry name" value="MutL_C_regsub"/>
</dbReference>
<dbReference type="Gene3D" id="3.30.1370.100">
    <property type="entry name" value="MutL, C-terminal domain, regulatory subdomain"/>
    <property type="match status" value="1"/>
</dbReference>
<gene>
    <name evidence="5 9" type="primary">mutL</name>
    <name evidence="9" type="ordered locus">LI0628</name>
</gene>
<dbReference type="AlphaFoldDB" id="Q1MQP5"/>
<feature type="region of interest" description="Disordered" evidence="6">
    <location>
        <begin position="422"/>
        <end position="445"/>
    </location>
</feature>
<protein>
    <recommendedName>
        <fullName evidence="2 5">DNA mismatch repair protein MutL</fullName>
    </recommendedName>
</protein>
<evidence type="ECO:0000259" key="8">
    <source>
        <dbReference type="SMART" id="SM01340"/>
    </source>
</evidence>
<dbReference type="Pfam" id="PF01119">
    <property type="entry name" value="DNA_mis_repair"/>
    <property type="match status" value="1"/>
</dbReference>
<dbReference type="InterPro" id="IPR013507">
    <property type="entry name" value="DNA_mismatch_S5_2-like"/>
</dbReference>
<reference evidence="9 10" key="1">
    <citation type="submission" date="2005-11" db="EMBL/GenBank/DDBJ databases">
        <title>The complete genome sequence of Lawsonia intracellularis: the causative agent of proliferative enteropathy.</title>
        <authorList>
            <person name="Kaur K."/>
            <person name="Zhang Q."/>
            <person name="Beckler D."/>
            <person name="Munir S."/>
            <person name="Li L."/>
            <person name="Kinsley K."/>
            <person name="Herron L."/>
            <person name="Peterson A."/>
            <person name="May B."/>
            <person name="Singh S."/>
            <person name="Gebhart C."/>
            <person name="Kapur V."/>
        </authorList>
    </citation>
    <scope>NUCLEOTIDE SEQUENCE [LARGE SCALE GENOMIC DNA]</scope>
    <source>
        <strain evidence="9 10">PHE/MN1-00</strain>
    </source>
</reference>
<name>Q1MQP5_LAWIP</name>
<evidence type="ECO:0000256" key="2">
    <source>
        <dbReference type="ARBA" id="ARBA00021975"/>
    </source>
</evidence>
<dbReference type="GO" id="GO:0030983">
    <property type="term" value="F:mismatched DNA binding"/>
    <property type="evidence" value="ECO:0007669"/>
    <property type="project" value="InterPro"/>
</dbReference>
<proteinExistence type="inferred from homology"/>
<dbReference type="InterPro" id="IPR002099">
    <property type="entry name" value="MutL/Mlh/PMS"/>
</dbReference>
<comment type="similarity">
    <text evidence="1 5">Belongs to the DNA mismatch repair MutL/HexB family.</text>
</comment>
<evidence type="ECO:0000313" key="10">
    <source>
        <dbReference type="Proteomes" id="UP000002430"/>
    </source>
</evidence>
<dbReference type="Pfam" id="PF13589">
    <property type="entry name" value="HATPase_c_3"/>
    <property type="match status" value="1"/>
</dbReference>
<dbReference type="SMART" id="SM00853">
    <property type="entry name" value="MutL_C"/>
    <property type="match status" value="1"/>
</dbReference>
<dbReference type="SUPFAM" id="SSF55874">
    <property type="entry name" value="ATPase domain of HSP90 chaperone/DNA topoisomerase II/histidine kinase"/>
    <property type="match status" value="1"/>
</dbReference>
<organism evidence="9 10">
    <name type="scientific">Lawsonia intracellularis (strain PHE/MN1-00)</name>
    <dbReference type="NCBI Taxonomy" id="363253"/>
    <lineage>
        <taxon>Bacteria</taxon>
        <taxon>Pseudomonadati</taxon>
        <taxon>Thermodesulfobacteriota</taxon>
        <taxon>Desulfovibrionia</taxon>
        <taxon>Desulfovibrionales</taxon>
        <taxon>Desulfovibrionaceae</taxon>
        <taxon>Lawsonia</taxon>
    </lineage>
</organism>
<dbReference type="CDD" id="cd00782">
    <property type="entry name" value="MutL_Trans"/>
    <property type="match status" value="1"/>
</dbReference>
<dbReference type="GO" id="GO:0005524">
    <property type="term" value="F:ATP binding"/>
    <property type="evidence" value="ECO:0007669"/>
    <property type="project" value="InterPro"/>
</dbReference>
<comment type="function">
    <text evidence="5">This protein is involved in the repair of mismatches in DNA. It is required for dam-dependent methyl-directed DNA mismatch repair. May act as a 'molecular matchmaker', a protein that promotes the formation of a stable complex between two or more DNA-binding proteins in an ATP-dependent manner without itself being part of a final effector complex.</text>
</comment>
<feature type="domain" description="DNA mismatch repair protein S5" evidence="8">
    <location>
        <begin position="215"/>
        <end position="333"/>
    </location>
</feature>
<dbReference type="Proteomes" id="UP000002430">
    <property type="component" value="Chromosome"/>
</dbReference>
<dbReference type="GO" id="GO:0140664">
    <property type="term" value="F:ATP-dependent DNA damage sensor activity"/>
    <property type="evidence" value="ECO:0007669"/>
    <property type="project" value="InterPro"/>
</dbReference>
<dbReference type="PANTHER" id="PTHR10073">
    <property type="entry name" value="DNA MISMATCH REPAIR PROTEIN MLH, PMS, MUTL"/>
    <property type="match status" value="1"/>
</dbReference>
<keyword evidence="3 5" id="KW-0227">DNA damage</keyword>
<dbReference type="InterPro" id="IPR014721">
    <property type="entry name" value="Ribsml_uS5_D2-typ_fold_subgr"/>
</dbReference>
<dbReference type="OrthoDB" id="9763467at2"/>
<dbReference type="Gene3D" id="3.30.565.10">
    <property type="entry name" value="Histidine kinase-like ATPase, C-terminal domain"/>
    <property type="match status" value="1"/>
</dbReference>
<dbReference type="SMART" id="SM01340">
    <property type="entry name" value="DNA_mis_repair"/>
    <property type="match status" value="1"/>
</dbReference>
<dbReference type="InterPro" id="IPR037198">
    <property type="entry name" value="MutL_C_sf"/>
</dbReference>
<dbReference type="Pfam" id="PF08676">
    <property type="entry name" value="MutL_C"/>
    <property type="match status" value="1"/>
</dbReference>
<sequence length="648" mass="72862">MNASRSPIILLPEALQNQIAAGEVVERPASIIKELVENSLDAKATDIEVIMENGGHTFIQVRDNGFGIPPAELRLALTRHATNKIKDLGDIWKIHSFGFRGEALPSIASVSSFKIESAYTKESNNTEAAFLQIKHGKIEKEGPSSLYKGTIITVQDLFATVPARLKFLKSPVTEQKRAQEIFSRLALTTNTTMTLFSGARELLKFPAAHSLHQRLKIIWPEELTSNLIPVDKTTHDIRIHGLTSPPTQTQLRSDRVLLYVNGRTLNDKLILRAIFEAYKGRLISKEYPQAVLFIEISPELIDVNVHPAKTEVRFRDEKSIFSAISTALKEAINKTIPSFSLQQTDTDIHPKGFWGEADQEYIFPIKKNSNIHPTQTEVCTTQSTTTDSHGFSLQHMLQNTFVLEPDCQQSLSAKESTYTLASSYSSHPSDNSSLLPNLTSNSTDSNKENEISIKYIDKKMCIGPYHYLGQIGDTYLILEDIRKKNEQAELIILDQHAVHERILAEKFRNGSLINQSQQLVLPIQLKLHYSEQEELQEIANSLTSLGFIFSLKGDILHVESIPPLLDRSQATIILRKALSRQQENIEKLWISMACKAAIKAGLPLPPDEAALLITQWISIEKRENCPHGRPCVLVWTIQDLDKLFKRRS</sequence>
<feature type="compositionally biased region" description="Low complexity" evidence="6">
    <location>
        <begin position="422"/>
        <end position="444"/>
    </location>
</feature>
<dbReference type="Gene3D" id="3.30.1540.20">
    <property type="entry name" value="MutL, C-terminal domain, dimerisation subdomain"/>
    <property type="match status" value="1"/>
</dbReference>
<dbReference type="KEGG" id="lip:LI0628"/>
<evidence type="ECO:0000256" key="4">
    <source>
        <dbReference type="ARBA" id="ARBA00023204"/>
    </source>
</evidence>
<evidence type="ECO:0000256" key="3">
    <source>
        <dbReference type="ARBA" id="ARBA00022763"/>
    </source>
</evidence>
<keyword evidence="10" id="KW-1185">Reference proteome</keyword>
<evidence type="ECO:0000256" key="6">
    <source>
        <dbReference type="SAM" id="MobiDB-lite"/>
    </source>
</evidence>
<dbReference type="InterPro" id="IPR038973">
    <property type="entry name" value="MutL/Mlh/Pms-like"/>
</dbReference>
<dbReference type="InterPro" id="IPR014762">
    <property type="entry name" value="DNA_mismatch_repair_CS"/>
</dbReference>
<dbReference type="Gene3D" id="3.30.230.10">
    <property type="match status" value="1"/>
</dbReference>
<dbReference type="eggNOG" id="COG0323">
    <property type="taxonomic scope" value="Bacteria"/>
</dbReference>
<dbReference type="RefSeq" id="WP_011526711.1">
    <property type="nucleotide sequence ID" value="NC_008011.1"/>
</dbReference>
<dbReference type="EMBL" id="AM180252">
    <property type="protein sequence ID" value="CAJ54682.1"/>
    <property type="molecule type" value="Genomic_DNA"/>
</dbReference>
<evidence type="ECO:0000256" key="5">
    <source>
        <dbReference type="HAMAP-Rule" id="MF_00149"/>
    </source>
</evidence>
<dbReference type="CDD" id="cd16926">
    <property type="entry name" value="HATPase_MutL-MLH-PMS-like"/>
    <property type="match status" value="1"/>
</dbReference>
<dbReference type="PANTHER" id="PTHR10073:SF12">
    <property type="entry name" value="DNA MISMATCH REPAIR PROTEIN MLH1"/>
    <property type="match status" value="1"/>
</dbReference>
<dbReference type="GO" id="GO:0032300">
    <property type="term" value="C:mismatch repair complex"/>
    <property type="evidence" value="ECO:0007669"/>
    <property type="project" value="InterPro"/>
</dbReference>
<dbReference type="HOGENOM" id="CLU_004131_4_2_7"/>
<dbReference type="FunFam" id="3.30.565.10:FF:000003">
    <property type="entry name" value="DNA mismatch repair endonuclease MutL"/>
    <property type="match status" value="1"/>
</dbReference>
<dbReference type="STRING" id="363253.LI0628"/>
<evidence type="ECO:0000259" key="7">
    <source>
        <dbReference type="SMART" id="SM00853"/>
    </source>
</evidence>
<dbReference type="GO" id="GO:0006298">
    <property type="term" value="P:mismatch repair"/>
    <property type="evidence" value="ECO:0007669"/>
    <property type="project" value="UniProtKB-UniRule"/>
</dbReference>
<feature type="domain" description="MutL C-terminal dimerisation" evidence="7">
    <location>
        <begin position="467"/>
        <end position="604"/>
    </location>
</feature>
<dbReference type="GO" id="GO:0016887">
    <property type="term" value="F:ATP hydrolysis activity"/>
    <property type="evidence" value="ECO:0007669"/>
    <property type="project" value="InterPro"/>
</dbReference>
<dbReference type="InterPro" id="IPR036890">
    <property type="entry name" value="HATPase_C_sf"/>
</dbReference>
<evidence type="ECO:0000313" key="9">
    <source>
        <dbReference type="EMBL" id="CAJ54682.1"/>
    </source>
</evidence>
<dbReference type="HAMAP" id="MF_00149">
    <property type="entry name" value="DNA_mis_repair"/>
    <property type="match status" value="1"/>
</dbReference>
<dbReference type="SUPFAM" id="SSF118116">
    <property type="entry name" value="DNA mismatch repair protein MutL"/>
    <property type="match status" value="1"/>
</dbReference>
<dbReference type="InterPro" id="IPR042120">
    <property type="entry name" value="MutL_C_dimsub"/>
</dbReference>
<dbReference type="InterPro" id="IPR014790">
    <property type="entry name" value="MutL_C"/>
</dbReference>
<dbReference type="PROSITE" id="PS00058">
    <property type="entry name" value="DNA_MISMATCH_REPAIR_1"/>
    <property type="match status" value="1"/>
</dbReference>
<dbReference type="InterPro" id="IPR020568">
    <property type="entry name" value="Ribosomal_Su5_D2-typ_SF"/>
</dbReference>
<dbReference type="NCBIfam" id="TIGR00585">
    <property type="entry name" value="mutl"/>
    <property type="match status" value="1"/>
</dbReference>
<keyword evidence="4 5" id="KW-0234">DNA repair</keyword>
<accession>Q1MQP5</accession>
<dbReference type="SUPFAM" id="SSF54211">
    <property type="entry name" value="Ribosomal protein S5 domain 2-like"/>
    <property type="match status" value="1"/>
</dbReference>
<dbReference type="InterPro" id="IPR020667">
    <property type="entry name" value="DNA_mismatch_repair_MutL"/>
</dbReference>
<evidence type="ECO:0000256" key="1">
    <source>
        <dbReference type="ARBA" id="ARBA00006082"/>
    </source>
</evidence>